<evidence type="ECO:0000256" key="8">
    <source>
        <dbReference type="ARBA" id="ARBA00047559"/>
    </source>
</evidence>
<evidence type="ECO:0000256" key="4">
    <source>
        <dbReference type="ARBA" id="ARBA00022679"/>
    </source>
</evidence>
<dbReference type="AlphaFoldDB" id="A5DV77"/>
<feature type="binding site" evidence="10">
    <location>
        <position position="630"/>
    </location>
    <ligand>
        <name>ATP</name>
        <dbReference type="ChEBI" id="CHEBI:30616"/>
    </ligand>
</feature>
<keyword evidence="5 10" id="KW-0547">Nucleotide-binding</keyword>
<comment type="catalytic activity">
    <reaction evidence="8">
        <text>L-threonyl-[protein] + ATP = O-phospho-L-threonyl-[protein] + ADP + H(+)</text>
        <dbReference type="Rhea" id="RHEA:46608"/>
        <dbReference type="Rhea" id="RHEA-COMP:11060"/>
        <dbReference type="Rhea" id="RHEA-COMP:11605"/>
        <dbReference type="ChEBI" id="CHEBI:15378"/>
        <dbReference type="ChEBI" id="CHEBI:30013"/>
        <dbReference type="ChEBI" id="CHEBI:30616"/>
        <dbReference type="ChEBI" id="CHEBI:61977"/>
        <dbReference type="ChEBI" id="CHEBI:456216"/>
        <dbReference type="EC" id="2.7.11.25"/>
    </reaction>
</comment>
<dbReference type="EMBL" id="CH981524">
    <property type="protein sequence ID" value="EDK43085.1"/>
    <property type="molecule type" value="Genomic_DNA"/>
</dbReference>
<reference evidence="14 15" key="1">
    <citation type="journal article" date="2009" name="Nature">
        <title>Evolution of pathogenicity and sexual reproduction in eight Candida genomes.</title>
        <authorList>
            <person name="Butler G."/>
            <person name="Rasmussen M.D."/>
            <person name="Lin M.F."/>
            <person name="Santos M.A."/>
            <person name="Sakthikumar S."/>
            <person name="Munro C.A."/>
            <person name="Rheinbay E."/>
            <person name="Grabherr M."/>
            <person name="Forche A."/>
            <person name="Reedy J.L."/>
            <person name="Agrafioti I."/>
            <person name="Arnaud M.B."/>
            <person name="Bates S."/>
            <person name="Brown A.J."/>
            <person name="Brunke S."/>
            <person name="Costanzo M.C."/>
            <person name="Fitzpatrick D.A."/>
            <person name="de Groot P.W."/>
            <person name="Harris D."/>
            <person name="Hoyer L.L."/>
            <person name="Hube B."/>
            <person name="Klis F.M."/>
            <person name="Kodira C."/>
            <person name="Lennard N."/>
            <person name="Logue M.E."/>
            <person name="Martin R."/>
            <person name="Neiman A.M."/>
            <person name="Nikolaou E."/>
            <person name="Quail M.A."/>
            <person name="Quinn J."/>
            <person name="Santos M.C."/>
            <person name="Schmitzberger F.F."/>
            <person name="Sherlock G."/>
            <person name="Shah P."/>
            <person name="Silverstein K.A."/>
            <person name="Skrzypek M.S."/>
            <person name="Soll D."/>
            <person name="Staggs R."/>
            <person name="Stansfield I."/>
            <person name="Stumpf M.P."/>
            <person name="Sudbery P.E."/>
            <person name="Srikantha T."/>
            <person name="Zeng Q."/>
            <person name="Berman J."/>
            <person name="Berriman M."/>
            <person name="Heitman J."/>
            <person name="Gow N.A."/>
            <person name="Lorenz M.C."/>
            <person name="Birren B.W."/>
            <person name="Kellis M."/>
            <person name="Cuomo C.A."/>
        </authorList>
    </citation>
    <scope>NUCLEOTIDE SEQUENCE [LARGE SCALE GENOMIC DNA]</scope>
    <source>
        <strain evidence="15">ATCC 11503 / BCRC 21390 / CBS 2605 / JCM 1781 / NBRC 1676 / NRRL YB-4239</strain>
    </source>
</reference>
<dbReference type="SMART" id="SM00220">
    <property type="entry name" value="S_TKc"/>
    <property type="match status" value="1"/>
</dbReference>
<keyword evidence="3" id="KW-0723">Serine/threonine-protein kinase</keyword>
<dbReference type="GO" id="GO:0071474">
    <property type="term" value="P:cellular hyperosmotic response"/>
    <property type="evidence" value="ECO:0007669"/>
    <property type="project" value="EnsemblFungi"/>
</dbReference>
<dbReference type="VEuPathDB" id="FungiDB:LELG_01263"/>
<dbReference type="Pfam" id="PF14847">
    <property type="entry name" value="Ras_bdg_2"/>
    <property type="match status" value="1"/>
</dbReference>
<proteinExistence type="inferred from homology"/>
<evidence type="ECO:0000256" key="6">
    <source>
        <dbReference type="ARBA" id="ARBA00022777"/>
    </source>
</evidence>
<dbReference type="InterPro" id="IPR000719">
    <property type="entry name" value="Prot_kinase_dom"/>
</dbReference>
<accession>A5DV77</accession>
<feature type="domain" description="SAM" evidence="13">
    <location>
        <begin position="28"/>
        <end position="91"/>
    </location>
</feature>
<dbReference type="CDD" id="cd09534">
    <property type="entry name" value="SAM_Ste11_fungal"/>
    <property type="match status" value="1"/>
</dbReference>
<evidence type="ECO:0000256" key="7">
    <source>
        <dbReference type="ARBA" id="ARBA00022840"/>
    </source>
</evidence>
<dbReference type="FunFam" id="1.10.510.10:FF:000334">
    <property type="entry name" value="Serine/threonine-protein kinase STE11"/>
    <property type="match status" value="1"/>
</dbReference>
<dbReference type="GO" id="GO:0042802">
    <property type="term" value="F:identical protein binding"/>
    <property type="evidence" value="ECO:0007669"/>
    <property type="project" value="EnsemblFungi"/>
</dbReference>
<dbReference type="EC" id="2.7.11.25" evidence="2"/>
<name>A5DV77_LODEL</name>
<dbReference type="SMART" id="SM01304">
    <property type="entry name" value="Ras_bdg_2"/>
    <property type="match status" value="1"/>
</dbReference>
<dbReference type="SMART" id="SM00454">
    <property type="entry name" value="SAM"/>
    <property type="match status" value="1"/>
</dbReference>
<dbReference type="SUPFAM" id="SSF56112">
    <property type="entry name" value="Protein kinase-like (PK-like)"/>
    <property type="match status" value="1"/>
</dbReference>
<dbReference type="InterPro" id="IPR008271">
    <property type="entry name" value="Ser/Thr_kinase_AS"/>
</dbReference>
<evidence type="ECO:0000256" key="3">
    <source>
        <dbReference type="ARBA" id="ARBA00022527"/>
    </source>
</evidence>
<dbReference type="InterPro" id="IPR011009">
    <property type="entry name" value="Kinase-like_dom_sf"/>
</dbReference>
<dbReference type="GO" id="GO:0007232">
    <property type="term" value="P:osmosensory signaling pathway via Sho1 osmosensor"/>
    <property type="evidence" value="ECO:0007669"/>
    <property type="project" value="EnsemblFungi"/>
</dbReference>
<dbReference type="GO" id="GO:0032093">
    <property type="term" value="F:SAM domain binding"/>
    <property type="evidence" value="ECO:0007669"/>
    <property type="project" value="EnsemblFungi"/>
</dbReference>
<dbReference type="Gene3D" id="3.10.20.90">
    <property type="entry name" value="Phosphatidylinositol 3-kinase Catalytic Subunit, Chain A, domain 1"/>
    <property type="match status" value="1"/>
</dbReference>
<dbReference type="PROSITE" id="PS00107">
    <property type="entry name" value="PROTEIN_KINASE_ATP"/>
    <property type="match status" value="1"/>
</dbReference>
<organism evidence="14 15">
    <name type="scientific">Lodderomyces elongisporus (strain ATCC 11503 / CBS 2605 / JCM 1781 / NBRC 1676 / NRRL YB-4239)</name>
    <name type="common">Yeast</name>
    <name type="synonym">Saccharomyces elongisporus</name>
    <dbReference type="NCBI Taxonomy" id="379508"/>
    <lineage>
        <taxon>Eukaryota</taxon>
        <taxon>Fungi</taxon>
        <taxon>Dikarya</taxon>
        <taxon>Ascomycota</taxon>
        <taxon>Saccharomycotina</taxon>
        <taxon>Pichiomycetes</taxon>
        <taxon>Debaryomycetaceae</taxon>
        <taxon>Candida/Lodderomyces clade</taxon>
        <taxon>Lodderomyces</taxon>
    </lineage>
</organism>
<dbReference type="InterPro" id="IPR029458">
    <property type="entry name" value="Ras-bd_By2"/>
</dbReference>
<dbReference type="GO" id="GO:0071507">
    <property type="term" value="P:pheromone response MAPK cascade"/>
    <property type="evidence" value="ECO:0007669"/>
    <property type="project" value="EnsemblFungi"/>
</dbReference>
<dbReference type="STRING" id="379508.A5DV77"/>
<dbReference type="OrthoDB" id="266718at2759"/>
<dbReference type="PROSITE" id="PS50105">
    <property type="entry name" value="SAM_DOMAIN"/>
    <property type="match status" value="1"/>
</dbReference>
<evidence type="ECO:0000256" key="11">
    <source>
        <dbReference type="SAM" id="MobiDB-lite"/>
    </source>
</evidence>
<comment type="similarity">
    <text evidence="1">Belongs to the protein kinase superfamily. STE Ser/Thr protein kinase family. MAP kinase kinase kinase subfamily.</text>
</comment>
<dbReference type="OMA" id="CFNADSI"/>
<evidence type="ECO:0000256" key="9">
    <source>
        <dbReference type="ARBA" id="ARBA00048329"/>
    </source>
</evidence>
<dbReference type="Pfam" id="PF00536">
    <property type="entry name" value="SAM_1"/>
    <property type="match status" value="1"/>
</dbReference>
<dbReference type="GO" id="GO:0000196">
    <property type="term" value="P:cell integrity MAPK cascade"/>
    <property type="evidence" value="ECO:0007669"/>
    <property type="project" value="EnsemblFungi"/>
</dbReference>
<dbReference type="Gene3D" id="3.30.200.20">
    <property type="entry name" value="Phosphorylase Kinase, domain 1"/>
    <property type="match status" value="1"/>
</dbReference>
<dbReference type="InterPro" id="IPR017441">
    <property type="entry name" value="Protein_kinase_ATP_BS"/>
</dbReference>
<keyword evidence="4" id="KW-0808">Transferase</keyword>
<dbReference type="InParanoid" id="A5DV77"/>
<evidence type="ECO:0000256" key="1">
    <source>
        <dbReference type="ARBA" id="ARBA00006529"/>
    </source>
</evidence>
<evidence type="ECO:0000259" key="13">
    <source>
        <dbReference type="PROSITE" id="PS50105"/>
    </source>
</evidence>
<dbReference type="GeneID" id="5234743"/>
<keyword evidence="6" id="KW-0418">Kinase</keyword>
<keyword evidence="7 10" id="KW-0067">ATP-binding</keyword>
<evidence type="ECO:0000256" key="2">
    <source>
        <dbReference type="ARBA" id="ARBA00012406"/>
    </source>
</evidence>
<dbReference type="Pfam" id="PF00069">
    <property type="entry name" value="Pkinase"/>
    <property type="match status" value="1"/>
</dbReference>
<dbReference type="FunCoup" id="A5DV77">
    <property type="interactions" value="160"/>
</dbReference>
<dbReference type="SUPFAM" id="SSF47769">
    <property type="entry name" value="SAM/Pointed domain"/>
    <property type="match status" value="1"/>
</dbReference>
<sequence length="908" mass="98995">MSHQIEALERQYSFGSTTNTSTAANNKTDVKELKAWLTKSNCQHLLLRFLDNGITMDLLPELDTNSLKELGIERLGDRLRLEIAIATLKTERLKHYIDVNELYRKLNLELTVSASGSAVGGNANGIGGNGSSRGVDSPGDGTLIQSATPKRNASFSSTSLNDSSKNITFILQDGSLKKVNVTGCFNAQAIKKKVLKKLGFKKEDAQFDTYIHSTHNIEYRNIYANFEPAVVMLYDVELVTICYSPDRMEKHRLILVPRNESPTQTAIDTSLAIMRKYDKLAISGTGAGVSGAAAGATVGSTSADQLRIGTPNSEAPAATMAQHKPNVQRRNLRNFFGQRPPSELISSNLAEYFPDTRQRDLEQTVKNSVRHSVRLSRRFNLPPGAFTSGAGGLPLSRFSMMSGSTGAASQRALSISSGGNASSGIGIDPIRRGQRTVGDVMMSNVNAIDEAVNSLDTMSIFSKPSSVGHNHITSDVPSSSSSPRLGLQLQLNGPRGLGGVSALPPVANVAASSTPAAALAFDAKSFVSNKSIGSGTTLRRISILASNSDNQAANNRHSTIELLEASDSEDEEDDYDAYYNGLGDVSQAFSVESDNNVPDNWLKGAKIGSGSFGTVYLGMNPYTGELMAVKQIPLHPAAEAGASAGTTPNNVDGSPRSPNKPGRYTKQIAFQNDPLQKKVMEEQEREMMLLKELNHENIVRYFGSKTDDKYLNIFLEYVPGGSVQTMLNSYGPFEEPLIRNFIRQVLIGLSYLHGEDIIHRDIKGANILIDIKGTVKIGDFGISKKVSTIDEEDEDFKRTGKRASLQGSVFWMAPEVVKQTTYTKKADIWSVGCLIVEMFTGKHPFPNLSQMQALFKIGNHVSPESPEWCTIEAKRFLEKTFELHYDRRPDAIELLADPFLNALIMSKQ</sequence>
<dbReference type="GO" id="GO:0038066">
    <property type="term" value="P:p38MAPK cascade"/>
    <property type="evidence" value="ECO:0007669"/>
    <property type="project" value="EnsemblFungi"/>
</dbReference>
<dbReference type="PANTHER" id="PTHR11584">
    <property type="entry name" value="SERINE/THREONINE PROTEIN KINASE"/>
    <property type="match status" value="1"/>
</dbReference>
<evidence type="ECO:0000256" key="5">
    <source>
        <dbReference type="ARBA" id="ARBA00022741"/>
    </source>
</evidence>
<dbReference type="GO" id="GO:0001403">
    <property type="term" value="P:invasive growth in response to glucose limitation"/>
    <property type="evidence" value="ECO:0007669"/>
    <property type="project" value="EnsemblFungi"/>
</dbReference>
<dbReference type="HOGENOM" id="CLU_003051_2_1_1"/>
<dbReference type="InterPro" id="IPR001660">
    <property type="entry name" value="SAM"/>
</dbReference>
<dbReference type="Gene3D" id="1.10.510.10">
    <property type="entry name" value="Transferase(Phosphotransferase) domain 1"/>
    <property type="match status" value="1"/>
</dbReference>
<dbReference type="InterPro" id="IPR013761">
    <property type="entry name" value="SAM/pointed_sf"/>
</dbReference>
<dbReference type="eggNOG" id="KOG0198">
    <property type="taxonomic scope" value="Eukaryota"/>
</dbReference>
<evidence type="ECO:0000313" key="15">
    <source>
        <dbReference type="Proteomes" id="UP000001996"/>
    </source>
</evidence>
<feature type="domain" description="Protein kinase" evidence="12">
    <location>
        <begin position="601"/>
        <end position="900"/>
    </location>
</feature>
<dbReference type="Gene3D" id="1.10.150.50">
    <property type="entry name" value="Transcription Factor, Ets-1"/>
    <property type="match status" value="1"/>
</dbReference>
<evidence type="ECO:0000313" key="14">
    <source>
        <dbReference type="EMBL" id="EDK43085.1"/>
    </source>
</evidence>
<protein>
    <recommendedName>
        <fullName evidence="2">mitogen-activated protein kinase kinase kinase</fullName>
        <ecNumber evidence="2">2.7.11.25</ecNumber>
    </recommendedName>
</protein>
<dbReference type="GO" id="GO:0005524">
    <property type="term" value="F:ATP binding"/>
    <property type="evidence" value="ECO:0007669"/>
    <property type="project" value="UniProtKB-UniRule"/>
</dbReference>
<dbReference type="GO" id="GO:0005737">
    <property type="term" value="C:cytoplasm"/>
    <property type="evidence" value="ECO:0007669"/>
    <property type="project" value="EnsemblFungi"/>
</dbReference>
<dbReference type="GO" id="GO:0001402">
    <property type="term" value="P:signal transduction involved in filamentous growth"/>
    <property type="evidence" value="ECO:0007669"/>
    <property type="project" value="EnsemblFungi"/>
</dbReference>
<dbReference type="PROSITE" id="PS00108">
    <property type="entry name" value="PROTEIN_KINASE_ST"/>
    <property type="match status" value="1"/>
</dbReference>
<comment type="catalytic activity">
    <reaction evidence="9">
        <text>L-seryl-[protein] + ATP = O-phospho-L-seryl-[protein] + ADP + H(+)</text>
        <dbReference type="Rhea" id="RHEA:17989"/>
        <dbReference type="Rhea" id="RHEA-COMP:9863"/>
        <dbReference type="Rhea" id="RHEA-COMP:11604"/>
        <dbReference type="ChEBI" id="CHEBI:15378"/>
        <dbReference type="ChEBI" id="CHEBI:29999"/>
        <dbReference type="ChEBI" id="CHEBI:30616"/>
        <dbReference type="ChEBI" id="CHEBI:83421"/>
        <dbReference type="ChEBI" id="CHEBI:456216"/>
        <dbReference type="EC" id="2.7.11.25"/>
    </reaction>
</comment>
<dbReference type="GO" id="GO:0007124">
    <property type="term" value="P:pseudohyphal growth"/>
    <property type="evidence" value="ECO:0007669"/>
    <property type="project" value="EnsemblFungi"/>
</dbReference>
<dbReference type="Proteomes" id="UP000001996">
    <property type="component" value="Unassembled WGS sequence"/>
</dbReference>
<gene>
    <name evidence="14" type="ORF">LELG_01263</name>
</gene>
<dbReference type="GO" id="GO:0004709">
    <property type="term" value="F:MAP kinase kinase kinase activity"/>
    <property type="evidence" value="ECO:0007669"/>
    <property type="project" value="UniProtKB-EC"/>
</dbReference>
<keyword evidence="15" id="KW-1185">Reference proteome</keyword>
<dbReference type="KEGG" id="lel:PVL30_001233"/>
<dbReference type="PANTHER" id="PTHR11584:SF369">
    <property type="entry name" value="MITOGEN-ACTIVATED PROTEIN KINASE KINASE KINASE 19-RELATED"/>
    <property type="match status" value="1"/>
</dbReference>
<feature type="region of interest" description="Disordered" evidence="11">
    <location>
        <begin position="640"/>
        <end position="663"/>
    </location>
</feature>
<evidence type="ECO:0000259" key="12">
    <source>
        <dbReference type="PROSITE" id="PS50011"/>
    </source>
</evidence>
<evidence type="ECO:0000256" key="10">
    <source>
        <dbReference type="PROSITE-ProRule" id="PRU10141"/>
    </source>
</evidence>
<dbReference type="PROSITE" id="PS50011">
    <property type="entry name" value="PROTEIN_KINASE_DOM"/>
    <property type="match status" value="1"/>
</dbReference>